<evidence type="ECO:0000256" key="1">
    <source>
        <dbReference type="SAM" id="Phobius"/>
    </source>
</evidence>
<comment type="caution">
    <text evidence="2">The sequence shown here is derived from an EMBL/GenBank/DDBJ whole genome shotgun (WGS) entry which is preliminary data.</text>
</comment>
<accession>A0ABS8C7J8</accession>
<keyword evidence="1" id="KW-0812">Transmembrane</keyword>
<gene>
    <name evidence="2" type="ORF">JAO78_016005</name>
</gene>
<protein>
    <submittedName>
        <fullName evidence="2">Uncharacterized protein</fullName>
    </submittedName>
</protein>
<feature type="transmembrane region" description="Helical" evidence="1">
    <location>
        <begin position="15"/>
        <end position="36"/>
    </location>
</feature>
<keyword evidence="3" id="KW-1185">Reference proteome</keyword>
<name>A0ABS8C7J8_9ALTE</name>
<dbReference type="Proteomes" id="UP000633814">
    <property type="component" value="Unassembled WGS sequence"/>
</dbReference>
<evidence type="ECO:0000313" key="2">
    <source>
        <dbReference type="EMBL" id="MCB5228310.1"/>
    </source>
</evidence>
<feature type="transmembrane region" description="Helical" evidence="1">
    <location>
        <begin position="279"/>
        <end position="300"/>
    </location>
</feature>
<dbReference type="EMBL" id="JAEINI020000019">
    <property type="protein sequence ID" value="MCB5228310.1"/>
    <property type="molecule type" value="Genomic_DNA"/>
</dbReference>
<organism evidence="2 3">
    <name type="scientific">Alishewanella maricola</name>
    <dbReference type="NCBI Taxonomy" id="2795740"/>
    <lineage>
        <taxon>Bacteria</taxon>
        <taxon>Pseudomonadati</taxon>
        <taxon>Pseudomonadota</taxon>
        <taxon>Gammaproteobacteria</taxon>
        <taxon>Alteromonadales</taxon>
        <taxon>Alteromonadaceae</taxon>
        <taxon>Alishewanella</taxon>
    </lineage>
</organism>
<reference evidence="2 3" key="1">
    <citation type="submission" date="2021-10" db="EMBL/GenBank/DDBJ databases">
        <title>Alishewanella koreense sp. nov. isolated from seawater of southwestern coast in South Korea and the proposal for the reclassification of Rheinheimera perlucida and Rheinheimera tuosuensis as Arsukibacterium perlucida and Arsukibacterium tuosuensis.</title>
        <authorList>
            <person name="Kim K.H."/>
            <person name="Ruan W."/>
            <person name="Kim K.R."/>
            <person name="Baek J.H."/>
            <person name="Jeon C.O."/>
        </authorList>
    </citation>
    <scope>NUCLEOTIDE SEQUENCE [LARGE SCALE GENOMIC DNA]</scope>
    <source>
        <strain evidence="2 3">16-MA</strain>
    </source>
</reference>
<sequence>MQNPALYEYRRTVKLAALFVLMLSFVAALCHFLLTIDNRLQHTEQRLQFKAAQIDTQLQPLLNLLDWLTKLPFSEQAALQSSLSLKLHNRQGEPLNTAELVEKNVSVASELLLLQHLDLAFTAIELMQPALERIVYVSEQHFIYANPQTQFTATLASLVPWFEQYEQAEGSAKLGLATLALSKNKVLLSQRIQQPNGGAGYILFVLDVPLLLMPLQQQTPGADFLLLDEHGHMLGGTTKDDSKVDEMLLQLQRIGRQPFSLAMLEARNGLFSAGFKSFIAYWIGYLVVLSLASLGYAYRYKQKVVRPVRRLTVHVERAIRDQAGVRHIPSGWEEIFDKISRLKS</sequence>
<keyword evidence="1" id="KW-1133">Transmembrane helix</keyword>
<dbReference type="RefSeq" id="WP_226752364.1">
    <property type="nucleotide sequence ID" value="NZ_JAEINI020000019.1"/>
</dbReference>
<keyword evidence="1" id="KW-0472">Membrane</keyword>
<evidence type="ECO:0000313" key="3">
    <source>
        <dbReference type="Proteomes" id="UP000633814"/>
    </source>
</evidence>
<proteinExistence type="predicted"/>